<gene>
    <name evidence="1" type="ORF">C8E99_2451</name>
</gene>
<comment type="caution">
    <text evidence="1">The sequence shown here is derived from an EMBL/GenBank/DDBJ whole genome shotgun (WGS) entry which is preliminary data.</text>
</comment>
<dbReference type="AlphaFoldDB" id="A0A3D9LDU4"/>
<dbReference type="SUPFAM" id="SSF47413">
    <property type="entry name" value="lambda repressor-like DNA-binding domains"/>
    <property type="match status" value="1"/>
</dbReference>
<accession>A0A3D9LDU4</accession>
<dbReference type="RefSeq" id="WP_147301233.1">
    <property type="nucleotide sequence ID" value="NZ_QREH01000001.1"/>
</dbReference>
<dbReference type="Proteomes" id="UP000256727">
    <property type="component" value="Unassembled WGS sequence"/>
</dbReference>
<protein>
    <recommendedName>
        <fullName evidence="3">DNA-binding protein</fullName>
    </recommendedName>
</protein>
<evidence type="ECO:0000313" key="1">
    <source>
        <dbReference type="EMBL" id="REE04611.1"/>
    </source>
</evidence>
<dbReference type="GO" id="GO:0003677">
    <property type="term" value="F:DNA binding"/>
    <property type="evidence" value="ECO:0007669"/>
    <property type="project" value="InterPro"/>
</dbReference>
<keyword evidence="2" id="KW-1185">Reference proteome</keyword>
<evidence type="ECO:0000313" key="2">
    <source>
        <dbReference type="Proteomes" id="UP000256727"/>
    </source>
</evidence>
<dbReference type="EMBL" id="QREH01000001">
    <property type="protein sequence ID" value="REE04611.1"/>
    <property type="molecule type" value="Genomic_DNA"/>
</dbReference>
<dbReference type="OrthoDB" id="3680625at2"/>
<name>A0A3D9LDU4_9MICC</name>
<proteinExistence type="predicted"/>
<evidence type="ECO:0008006" key="3">
    <source>
        <dbReference type="Google" id="ProtNLM"/>
    </source>
</evidence>
<dbReference type="InterPro" id="IPR010982">
    <property type="entry name" value="Lambda_DNA-bd_dom_sf"/>
</dbReference>
<reference evidence="1 2" key="1">
    <citation type="submission" date="2018-07" db="EMBL/GenBank/DDBJ databases">
        <title>Sequencing the genomes of 1000 actinobacteria strains.</title>
        <authorList>
            <person name="Klenk H.-P."/>
        </authorList>
    </citation>
    <scope>NUCLEOTIDE SEQUENCE [LARGE SCALE GENOMIC DNA]</scope>
    <source>
        <strain evidence="1 2">DSM 14442</strain>
    </source>
</reference>
<organism evidence="1 2">
    <name type="scientific">Citricoccus muralis</name>
    <dbReference type="NCBI Taxonomy" id="169134"/>
    <lineage>
        <taxon>Bacteria</taxon>
        <taxon>Bacillati</taxon>
        <taxon>Actinomycetota</taxon>
        <taxon>Actinomycetes</taxon>
        <taxon>Micrococcales</taxon>
        <taxon>Micrococcaceae</taxon>
        <taxon>Citricoccus</taxon>
    </lineage>
</organism>
<sequence length="161" mass="17200">MPSPDTDQRLAQQQAIYGISLSERFGVIMAAYGLSQRTLARVLGLSAPMLSQLINAQRIKIGNPAVYERLVMLEERQDETDLTRVLAEVEASEPVLSTHASRARQARLLMPDAGALLDADPAASLGGLATAEQLRTTAQAARATGAAYLAEVLDRAATLRG</sequence>